<evidence type="ECO:0000313" key="4">
    <source>
        <dbReference type="EMBL" id="SEE50836.1"/>
    </source>
</evidence>
<evidence type="ECO:0000313" key="6">
    <source>
        <dbReference type="Proteomes" id="UP000183071"/>
    </source>
</evidence>
<dbReference type="EMBL" id="FNUE01000002">
    <property type="protein sequence ID" value="SEE50836.1"/>
    <property type="molecule type" value="Genomic_DNA"/>
</dbReference>
<feature type="signal peptide" evidence="2">
    <location>
        <begin position="1"/>
        <end position="18"/>
    </location>
</feature>
<dbReference type="SUPFAM" id="SSF48452">
    <property type="entry name" value="TPR-like"/>
    <property type="match status" value="1"/>
</dbReference>
<keyword evidence="6" id="KW-1185">Reference proteome</keyword>
<dbReference type="Proteomes" id="UP000183071">
    <property type="component" value="Unassembled WGS sequence"/>
</dbReference>
<dbReference type="EMBL" id="LGBR01000001">
    <property type="protein sequence ID" value="KOY52707.1"/>
    <property type="molecule type" value="Genomic_DNA"/>
</dbReference>
<dbReference type="SUPFAM" id="SSF49464">
    <property type="entry name" value="Carboxypeptidase regulatory domain-like"/>
    <property type="match status" value="1"/>
</dbReference>
<gene>
    <name evidence="3" type="ORF">I602_2267</name>
    <name evidence="4" type="ORF">SAMN05444353_2041</name>
</gene>
<feature type="chain" id="PRO_5005845703" evidence="2">
    <location>
        <begin position="19"/>
        <end position="551"/>
    </location>
</feature>
<organism evidence="3 5">
    <name type="scientific">Polaribacter dokdonensis DSW-5</name>
    <dbReference type="NCBI Taxonomy" id="1300348"/>
    <lineage>
        <taxon>Bacteria</taxon>
        <taxon>Pseudomonadati</taxon>
        <taxon>Bacteroidota</taxon>
        <taxon>Flavobacteriia</taxon>
        <taxon>Flavobacteriales</taxon>
        <taxon>Flavobacteriaceae</taxon>
    </lineage>
</organism>
<sequence length="551" mass="64193">MIKKILLVLFLIPISALAQINEANNQKTISGFITHNNKPLENVTIFVDKTIRYAVSNEKGFYAIKANPGEVLSYSYVGLDEVKVLIEDVTQTLNINLQLKSSITDIEHDKIVQLGESSFGENASSFKAIKVDPKKLNPNATSLTRALEEKIPDILVRINDYGEEIIYFRGKELNGPAVWEIDDVIFDIPYPIFISEVKELLIINNKEFYPQLPITNPLIKVKTSIDYKKVKDLNYNNYYFIDEDYYSGDAKKYKDIKVKYSFLDKFNKVSKDDELLTIYKNNYTLDKNYTNYHLAVFNHFKNKKVDKSMLIKVLSDFEKFTNNPEGLKAVAYNYQELNEGNRAIEVYKRILRLRPNSKQSFRDLANAFYEQKNYNNFLKSYSFYLQKGLKIDATDIGEIMSSEIVSVYNTDLDEATTNQKIKITNPLKSEESDVRIIMEWNVSEAEFIVELVNPKLERYILKNTYSHNPALIVDQKEKGYHSKEIVINSLNPRNHLLNLTYLGNKQYKPTYFKFTTYYNWGRPNQTKKIEVFEISQKNKKIQLLKINRKNL</sequence>
<name>A0A0N0CG18_9FLAO</name>
<dbReference type="PATRIC" id="fig|1300348.6.peg.2268"/>
<keyword evidence="1" id="KW-0802">TPR repeat</keyword>
<dbReference type="STRING" id="1300348.I602_2267"/>
<dbReference type="Gene3D" id="1.25.40.10">
    <property type="entry name" value="Tetratricopeptide repeat domain"/>
    <property type="match status" value="1"/>
</dbReference>
<evidence type="ECO:0000256" key="1">
    <source>
        <dbReference type="PROSITE-ProRule" id="PRU00339"/>
    </source>
</evidence>
<dbReference type="RefSeq" id="WP_053974792.1">
    <property type="nucleotide sequence ID" value="NZ_FNUE01000002.1"/>
</dbReference>
<reference evidence="4 6" key="2">
    <citation type="submission" date="2016-10" db="EMBL/GenBank/DDBJ databases">
        <authorList>
            <person name="Varghese N."/>
            <person name="Submissions S."/>
        </authorList>
    </citation>
    <scope>NUCLEOTIDE SEQUENCE [LARGE SCALE GENOMIC DNA]</scope>
    <source>
        <strain evidence="4 6">DSW-5</strain>
    </source>
</reference>
<proteinExistence type="predicted"/>
<dbReference type="InterPro" id="IPR008969">
    <property type="entry name" value="CarboxyPept-like_regulatory"/>
</dbReference>
<feature type="repeat" description="TPR" evidence="1">
    <location>
        <begin position="324"/>
        <end position="357"/>
    </location>
</feature>
<dbReference type="Proteomes" id="UP000037716">
    <property type="component" value="Unassembled WGS sequence"/>
</dbReference>
<protein>
    <submittedName>
        <fullName evidence="4">CarboxypepD_reg-like domain-containing protein</fullName>
    </submittedName>
</protein>
<dbReference type="AlphaFoldDB" id="A0A0N0CG18"/>
<dbReference type="PROSITE" id="PS50005">
    <property type="entry name" value="TPR"/>
    <property type="match status" value="1"/>
</dbReference>
<dbReference type="InterPro" id="IPR019734">
    <property type="entry name" value="TPR_rpt"/>
</dbReference>
<reference evidence="3 5" key="1">
    <citation type="submission" date="2015-07" db="EMBL/GenBank/DDBJ databases">
        <title>Genome of Polaribacter dokdonenesis DSW-5, isolated from seawater off Dokdo in Korea.</title>
        <authorList>
            <person name="Yoon K."/>
            <person name="Song J.Y."/>
            <person name="Kim J.F."/>
        </authorList>
    </citation>
    <scope>NUCLEOTIDE SEQUENCE [LARGE SCALE GENOMIC DNA]</scope>
    <source>
        <strain evidence="3 5">DSW-5</strain>
    </source>
</reference>
<comment type="caution">
    <text evidence="3">The sequence shown here is derived from an EMBL/GenBank/DDBJ whole genome shotgun (WGS) entry which is preliminary data.</text>
</comment>
<dbReference type="InterPro" id="IPR011990">
    <property type="entry name" value="TPR-like_helical_dom_sf"/>
</dbReference>
<evidence type="ECO:0000313" key="3">
    <source>
        <dbReference type="EMBL" id="KOY52707.1"/>
    </source>
</evidence>
<keyword evidence="2" id="KW-0732">Signal</keyword>
<dbReference type="OrthoDB" id="1079187at2"/>
<accession>A0A0N0CG18</accession>
<evidence type="ECO:0000256" key="2">
    <source>
        <dbReference type="SAM" id="SignalP"/>
    </source>
</evidence>
<dbReference type="Pfam" id="PF13715">
    <property type="entry name" value="CarbopepD_reg_2"/>
    <property type="match status" value="1"/>
</dbReference>
<evidence type="ECO:0000313" key="5">
    <source>
        <dbReference type="Proteomes" id="UP000037716"/>
    </source>
</evidence>